<dbReference type="RefSeq" id="XP_044291707.1">
    <property type="nucleotide sequence ID" value="XM_044435772.1"/>
</dbReference>
<feature type="region of interest" description="Disordered" evidence="10">
    <location>
        <begin position="242"/>
        <end position="282"/>
    </location>
</feature>
<proteinExistence type="predicted"/>
<evidence type="ECO:0000313" key="13">
    <source>
        <dbReference type="Proteomes" id="UP000694545"/>
    </source>
</evidence>
<dbReference type="PROSITE" id="PS00028">
    <property type="entry name" value="ZINC_FINGER_C2H2_1"/>
    <property type="match status" value="4"/>
</dbReference>
<dbReference type="PANTHER" id="PTHR15065">
    <property type="entry name" value="INSULINOMA-ASSOCIATED 1"/>
    <property type="match status" value="1"/>
</dbReference>
<evidence type="ECO:0000256" key="9">
    <source>
        <dbReference type="PROSITE-ProRule" id="PRU00042"/>
    </source>
</evidence>
<dbReference type="InterPro" id="IPR036236">
    <property type="entry name" value="Znf_C2H2_sf"/>
</dbReference>
<keyword evidence="4 9" id="KW-0863">Zinc-finger</keyword>
<name>A0A8D2L905_VARKO</name>
<evidence type="ECO:0000256" key="4">
    <source>
        <dbReference type="ARBA" id="ARBA00022771"/>
    </source>
</evidence>
<dbReference type="SUPFAM" id="SSF57667">
    <property type="entry name" value="beta-beta-alpha zinc fingers"/>
    <property type="match status" value="2"/>
</dbReference>
<dbReference type="AlphaFoldDB" id="A0A8D2L905"/>
<evidence type="ECO:0000256" key="6">
    <source>
        <dbReference type="ARBA" id="ARBA00023015"/>
    </source>
</evidence>
<feature type="compositionally biased region" description="Low complexity" evidence="10">
    <location>
        <begin position="58"/>
        <end position="77"/>
    </location>
</feature>
<keyword evidence="2" id="KW-0479">Metal-binding</keyword>
<dbReference type="GO" id="GO:0000978">
    <property type="term" value="F:RNA polymerase II cis-regulatory region sequence-specific DNA binding"/>
    <property type="evidence" value="ECO:0007669"/>
    <property type="project" value="TreeGrafter"/>
</dbReference>
<comment type="subcellular location">
    <subcellularLocation>
        <location evidence="1">Nucleus</location>
    </subcellularLocation>
</comment>
<dbReference type="Pfam" id="PF00096">
    <property type="entry name" value="zf-C2H2"/>
    <property type="match status" value="2"/>
</dbReference>
<dbReference type="GO" id="GO:0001227">
    <property type="term" value="F:DNA-binding transcription repressor activity, RNA polymerase II-specific"/>
    <property type="evidence" value="ECO:0007669"/>
    <property type="project" value="TreeGrafter"/>
</dbReference>
<dbReference type="GO" id="GO:0030182">
    <property type="term" value="P:neuron differentiation"/>
    <property type="evidence" value="ECO:0007669"/>
    <property type="project" value="TreeGrafter"/>
</dbReference>
<dbReference type="GO" id="GO:0005634">
    <property type="term" value="C:nucleus"/>
    <property type="evidence" value="ECO:0007669"/>
    <property type="project" value="UniProtKB-SubCell"/>
</dbReference>
<evidence type="ECO:0000313" key="12">
    <source>
        <dbReference type="Ensembl" id="ENSVKKP00000018349.1"/>
    </source>
</evidence>
<protein>
    <submittedName>
        <fullName evidence="12">INSM transcriptional repressor 2</fullName>
    </submittedName>
</protein>
<feature type="region of interest" description="Disordered" evidence="10">
    <location>
        <begin position="332"/>
        <end position="355"/>
    </location>
</feature>
<dbReference type="Ensembl" id="ENSVKKT00000018812.1">
    <property type="protein sequence ID" value="ENSVKKP00000018349.1"/>
    <property type="gene ID" value="ENSVKKG00000012505.1"/>
</dbReference>
<dbReference type="OrthoDB" id="8953942at2759"/>
<reference evidence="12" key="2">
    <citation type="submission" date="2025-09" db="UniProtKB">
        <authorList>
            <consortium name="Ensembl"/>
        </authorList>
    </citation>
    <scope>IDENTIFICATION</scope>
</reference>
<dbReference type="KEGG" id="vko:123026307"/>
<evidence type="ECO:0000256" key="7">
    <source>
        <dbReference type="ARBA" id="ARBA00023163"/>
    </source>
</evidence>
<dbReference type="InterPro" id="IPR042972">
    <property type="entry name" value="INSM1/2"/>
</dbReference>
<dbReference type="GO" id="GO:0010564">
    <property type="term" value="P:regulation of cell cycle process"/>
    <property type="evidence" value="ECO:0007669"/>
    <property type="project" value="TreeGrafter"/>
</dbReference>
<feature type="compositionally biased region" description="Basic and acidic residues" evidence="10">
    <location>
        <begin position="257"/>
        <end position="275"/>
    </location>
</feature>
<dbReference type="GeneID" id="123026307"/>
<evidence type="ECO:0000256" key="2">
    <source>
        <dbReference type="ARBA" id="ARBA00022723"/>
    </source>
</evidence>
<keyword evidence="3" id="KW-0677">Repeat</keyword>
<keyword evidence="6" id="KW-0805">Transcription regulation</keyword>
<dbReference type="InterPro" id="IPR013087">
    <property type="entry name" value="Znf_C2H2_type"/>
</dbReference>
<dbReference type="FunFam" id="3.30.160.60:FF:001329">
    <property type="entry name" value="INSM transcriptional repressor 1"/>
    <property type="match status" value="1"/>
</dbReference>
<evidence type="ECO:0000259" key="11">
    <source>
        <dbReference type="PROSITE" id="PS50157"/>
    </source>
</evidence>
<evidence type="ECO:0000256" key="3">
    <source>
        <dbReference type="ARBA" id="ARBA00022737"/>
    </source>
</evidence>
<feature type="domain" description="C2H2-type" evidence="11">
    <location>
        <begin position="410"/>
        <end position="438"/>
    </location>
</feature>
<feature type="region of interest" description="Disordered" evidence="10">
    <location>
        <begin position="1"/>
        <end position="89"/>
    </location>
</feature>
<feature type="compositionally biased region" description="Basic residues" evidence="10">
    <location>
        <begin position="1"/>
        <end position="12"/>
    </location>
</feature>
<accession>A0A8D2L905</accession>
<feature type="domain" description="C2H2-type" evidence="11">
    <location>
        <begin position="223"/>
        <end position="250"/>
    </location>
</feature>
<dbReference type="PROSITE" id="PS50157">
    <property type="entry name" value="ZINC_FINGER_C2H2_2"/>
    <property type="match status" value="3"/>
</dbReference>
<keyword evidence="8" id="KW-0539">Nucleus</keyword>
<evidence type="ECO:0000256" key="1">
    <source>
        <dbReference type="ARBA" id="ARBA00004123"/>
    </source>
</evidence>
<dbReference type="SMART" id="SM00355">
    <property type="entry name" value="ZnF_C2H2"/>
    <property type="match status" value="4"/>
</dbReference>
<dbReference type="Gene3D" id="3.30.160.60">
    <property type="entry name" value="Classic Zinc Finger"/>
    <property type="match status" value="3"/>
</dbReference>
<dbReference type="GO" id="GO:0008270">
    <property type="term" value="F:zinc ion binding"/>
    <property type="evidence" value="ECO:0007669"/>
    <property type="project" value="UniProtKB-KW"/>
</dbReference>
<dbReference type="PANTHER" id="PTHR15065:SF6">
    <property type="entry name" value="INSULINOMA-ASSOCIATED PROTEIN 2"/>
    <property type="match status" value="1"/>
</dbReference>
<keyword evidence="7" id="KW-0804">Transcription</keyword>
<keyword evidence="5" id="KW-0862">Zinc</keyword>
<keyword evidence="13" id="KW-1185">Reference proteome</keyword>
<evidence type="ECO:0000256" key="10">
    <source>
        <dbReference type="SAM" id="MobiDB-lite"/>
    </source>
</evidence>
<feature type="domain" description="C2H2-type" evidence="11">
    <location>
        <begin position="313"/>
        <end position="335"/>
    </location>
</feature>
<evidence type="ECO:0000256" key="5">
    <source>
        <dbReference type="ARBA" id="ARBA00022833"/>
    </source>
</evidence>
<feature type="compositionally biased region" description="Pro residues" evidence="10">
    <location>
        <begin position="36"/>
        <end position="57"/>
    </location>
</feature>
<dbReference type="OMA" id="CPATFFS"/>
<evidence type="ECO:0000256" key="8">
    <source>
        <dbReference type="ARBA" id="ARBA00023242"/>
    </source>
</evidence>
<sequence length="451" mass="48229">MPRGFLVKRSRRPGGSYRVRPPGGPPTPRLVEAPRVPAPLPEPLPPPPPPERQPQPSSPLAAIWSAGSSDSTASAAGEPERGAHSPVSAESFPLGPALVVADKVSLHPCTPLPVPVPVPLPLPLPLPAAPLCPAAALKRPPRAKAPPAKKPKAARKLSFADEVTTSPVLGLRIKAAAEGGAEGPRGARPILLGEFVCQLCKEPYAGPLALAQHRCSRIVRVEYRCPECHKIFSCPANLASHRRWHKPRPPASAGPAQDKENSRREAVRDQHHDSADSSCCRDPPTSRAAQLCPASQDGAADGSTLGVPAGELFLCPYCHKSFRRQAYLRKHLGTHQPPGAPAAYSSSPPPPHPPPQQITFPCHLCGAHFPSADIRDKHRLWHAVREELLLPLGQPEGSAVAVAHGQQQIFSCKHCPSTFFSSPGLTRHINKCHPSENRQVLLLQMPVRPGC</sequence>
<dbReference type="Proteomes" id="UP000694545">
    <property type="component" value="Unplaced"/>
</dbReference>
<reference evidence="12" key="1">
    <citation type="submission" date="2025-08" db="UniProtKB">
        <authorList>
            <consortium name="Ensembl"/>
        </authorList>
    </citation>
    <scope>IDENTIFICATION</scope>
</reference>
<gene>
    <name evidence="12" type="primary">INSM2</name>
</gene>
<dbReference type="FunFam" id="3.30.160.60:FF:001411">
    <property type="entry name" value="insulinoma-associated protein 2"/>
    <property type="match status" value="1"/>
</dbReference>
<organism evidence="12 13">
    <name type="scientific">Varanus komodoensis</name>
    <name type="common">Komodo dragon</name>
    <dbReference type="NCBI Taxonomy" id="61221"/>
    <lineage>
        <taxon>Eukaryota</taxon>
        <taxon>Metazoa</taxon>
        <taxon>Chordata</taxon>
        <taxon>Craniata</taxon>
        <taxon>Vertebrata</taxon>
        <taxon>Euteleostomi</taxon>
        <taxon>Lepidosauria</taxon>
        <taxon>Squamata</taxon>
        <taxon>Bifurcata</taxon>
        <taxon>Unidentata</taxon>
        <taxon>Episquamata</taxon>
        <taxon>Toxicofera</taxon>
        <taxon>Anguimorpha</taxon>
        <taxon>Paleoanguimorpha</taxon>
        <taxon>Varanoidea</taxon>
        <taxon>Varanidae</taxon>
        <taxon>Varanus</taxon>
    </lineage>
</organism>
<dbReference type="GO" id="GO:0017053">
    <property type="term" value="C:transcription repressor complex"/>
    <property type="evidence" value="ECO:0007669"/>
    <property type="project" value="TreeGrafter"/>
</dbReference>
<dbReference type="CTD" id="84684"/>